<dbReference type="CDD" id="cd09596">
    <property type="entry name" value="M36"/>
    <property type="match status" value="1"/>
</dbReference>
<dbReference type="EMBL" id="NKHZ01000070">
    <property type="protein sequence ID" value="PNS15498.1"/>
    <property type="molecule type" value="Genomic_DNA"/>
</dbReference>
<feature type="binding site" evidence="12">
    <location>
        <position position="247"/>
    </location>
    <ligand>
        <name>Zn(2+)</name>
        <dbReference type="ChEBI" id="CHEBI:29105"/>
        <note>catalytic</note>
    </ligand>
</feature>
<comment type="cofactor">
    <cofactor evidence="12">
        <name>Zn(2+)</name>
        <dbReference type="ChEBI" id="CHEBI:29105"/>
    </cofactor>
    <text evidence="12">Binds 1 zinc ion per subunit.</text>
</comment>
<dbReference type="GO" id="GO:0005576">
    <property type="term" value="C:extracellular region"/>
    <property type="evidence" value="ECO:0007669"/>
    <property type="project" value="UniProtKB-SubCell"/>
</dbReference>
<evidence type="ECO:0000256" key="13">
    <source>
        <dbReference type="RuleBase" id="RU364017"/>
    </source>
</evidence>
<evidence type="ECO:0000256" key="7">
    <source>
        <dbReference type="ARBA" id="ARBA00022801"/>
    </source>
</evidence>
<evidence type="ECO:0000256" key="11">
    <source>
        <dbReference type="PIRSR" id="PIRSR601842-1"/>
    </source>
</evidence>
<sequence length="636" mass="67974">MRAILLASLLAAPFVHGHPNGGKSHTLNRRAIDISAFRLPLKAAYTDSKTTPDDAQSERFVGTEAADPIAKATELVKKTVPNATFRLVPDHYTGDNGVTHVNFKQTANDLDIDNADFNVNIGKDGKIFSFGNSFFTGEIPSAAPIQKRAIANPVDALKGITGTLGLPITAEAATAEAKEGKEIYAIKGSSGVESDPEARLVYFQTADALKLVWRVETDVTDLDHWLLTYVDAQSNKEIHGVVDYVADASLQVYPWGVNDPTEGARQVLTDPWDKTASEFGWFGTGSASYTTTRGNNAIAQSNPSGGSTYLNNYRPTSANLVFQYPYSPATTTPSTYVDAAITQLFYTSNYYHDLLHTLGFNERAGNFETNNNGAGGVGNDAVILNVQDGSGTNNANFATPADGSPGRMRMYLWTRTTPQRDCAFEAGVVIHEYTHGLSNRLTGGPANSGCLSSLESGGMGEGWGDFMATAIRLKSGDTRAKNYPMGAWVNGNTAGIRAYPYSTSTTTNPQTYKSADSMTAVHAIGTIWANMLYEVMWNLIDARGANWSGKPTLQNGVPTDGRYLAMKLVIDGMALQPCNPNFVSARDAIIDADEALTGGANACAIWTGFAKRGLGSGARYSSTSRTASTTIPAGVC</sequence>
<dbReference type="GO" id="GO:0008270">
    <property type="term" value="F:zinc ion binding"/>
    <property type="evidence" value="ECO:0007669"/>
    <property type="project" value="InterPro"/>
</dbReference>
<evidence type="ECO:0000313" key="15">
    <source>
        <dbReference type="EMBL" id="PNS15498.1"/>
    </source>
</evidence>
<gene>
    <name evidence="15" type="ORF">CAC42_757</name>
</gene>
<proteinExistence type="inferred from homology"/>
<protein>
    <recommendedName>
        <fullName evidence="13">Extracellular metalloproteinase</fullName>
        <ecNumber evidence="13">3.4.24.-</ecNumber>
    </recommendedName>
    <alternativeName>
        <fullName evidence="13">Fungalysin</fullName>
    </alternativeName>
</protein>
<evidence type="ECO:0000256" key="1">
    <source>
        <dbReference type="ARBA" id="ARBA00004613"/>
    </source>
</evidence>
<dbReference type="Gene3D" id="3.10.170.10">
    <property type="match status" value="1"/>
</dbReference>
<dbReference type="GO" id="GO:0006508">
    <property type="term" value="P:proteolysis"/>
    <property type="evidence" value="ECO:0007669"/>
    <property type="project" value="UniProtKB-KW"/>
</dbReference>
<evidence type="ECO:0000256" key="6">
    <source>
        <dbReference type="ARBA" id="ARBA00022729"/>
    </source>
</evidence>
<comment type="caution">
    <text evidence="15">The sequence shown here is derived from an EMBL/GenBank/DDBJ whole genome shotgun (WGS) entry which is preliminary data.</text>
</comment>
<keyword evidence="7 13" id="KW-0378">Hydrolase</keyword>
<dbReference type="EC" id="3.4.24.-" evidence="13"/>
<evidence type="ECO:0000256" key="12">
    <source>
        <dbReference type="PIRSR" id="PIRSR601842-2"/>
    </source>
</evidence>
<feature type="active site" evidence="11">
    <location>
        <position position="432"/>
    </location>
</feature>
<name>A0A2K1QK22_9PEZI</name>
<keyword evidence="6 13" id="KW-0732">Signal</keyword>
<keyword evidence="4 13" id="KW-0645">Protease</keyword>
<dbReference type="InterPro" id="IPR027268">
    <property type="entry name" value="Peptidase_M4/M1_CTD_sf"/>
</dbReference>
<evidence type="ECO:0000256" key="5">
    <source>
        <dbReference type="ARBA" id="ARBA00022723"/>
    </source>
</evidence>
<dbReference type="PANTHER" id="PTHR33478:SF1">
    <property type="entry name" value="EXTRACELLULAR METALLOPROTEINASE MEP"/>
    <property type="match status" value="1"/>
</dbReference>
<dbReference type="OrthoDB" id="3227768at2759"/>
<comment type="similarity">
    <text evidence="2 13">Belongs to the peptidase M36 family.</text>
</comment>
<keyword evidence="10 13" id="KW-0865">Zymogen</keyword>
<feature type="binding site" evidence="12">
    <location>
        <position position="431"/>
    </location>
    <ligand>
        <name>Zn(2+)</name>
        <dbReference type="ChEBI" id="CHEBI:29105"/>
        <note>catalytic</note>
    </ligand>
</feature>
<evidence type="ECO:0000256" key="9">
    <source>
        <dbReference type="ARBA" id="ARBA00023049"/>
    </source>
</evidence>
<feature type="signal peptide" evidence="13">
    <location>
        <begin position="1"/>
        <end position="17"/>
    </location>
</feature>
<evidence type="ECO:0000256" key="10">
    <source>
        <dbReference type="ARBA" id="ARBA00023145"/>
    </source>
</evidence>
<evidence type="ECO:0000256" key="3">
    <source>
        <dbReference type="ARBA" id="ARBA00022525"/>
    </source>
</evidence>
<evidence type="ECO:0000313" key="16">
    <source>
        <dbReference type="Proteomes" id="UP000243797"/>
    </source>
</evidence>
<feature type="binding site" evidence="12">
    <location>
        <position position="435"/>
    </location>
    <ligand>
        <name>Zn(2+)</name>
        <dbReference type="ChEBI" id="CHEBI:29105"/>
        <note>catalytic</note>
    </ligand>
</feature>
<dbReference type="InParanoid" id="A0A2K1QK22"/>
<dbReference type="AlphaFoldDB" id="A0A2K1QK22"/>
<dbReference type="PANTHER" id="PTHR33478">
    <property type="entry name" value="EXTRACELLULAR METALLOPROTEINASE MEP"/>
    <property type="match status" value="1"/>
</dbReference>
<comment type="subcellular location">
    <subcellularLocation>
        <location evidence="1 13">Secreted</location>
    </subcellularLocation>
</comment>
<evidence type="ECO:0000256" key="4">
    <source>
        <dbReference type="ARBA" id="ARBA00022670"/>
    </source>
</evidence>
<keyword evidence="5 12" id="KW-0479">Metal-binding</keyword>
<evidence type="ECO:0000259" key="14">
    <source>
        <dbReference type="Pfam" id="PF07504"/>
    </source>
</evidence>
<keyword evidence="8 12" id="KW-0862">Zinc</keyword>
<dbReference type="GO" id="GO:0004222">
    <property type="term" value="F:metalloendopeptidase activity"/>
    <property type="evidence" value="ECO:0007669"/>
    <property type="project" value="InterPro"/>
</dbReference>
<reference evidence="15 16" key="1">
    <citation type="submission" date="2017-06" db="EMBL/GenBank/DDBJ databases">
        <title>Draft genome sequence of a variant of Elsinoe murrayae.</title>
        <authorList>
            <person name="Cheng Q."/>
        </authorList>
    </citation>
    <scope>NUCLEOTIDE SEQUENCE [LARGE SCALE GENOMIC DNA]</scope>
    <source>
        <strain evidence="15 16">CQ-2017a</strain>
    </source>
</reference>
<dbReference type="SUPFAM" id="SSF55486">
    <property type="entry name" value="Metalloproteases ('zincins'), catalytic domain"/>
    <property type="match status" value="1"/>
</dbReference>
<organism evidence="15 16">
    <name type="scientific">Sphaceloma murrayae</name>
    <dbReference type="NCBI Taxonomy" id="2082308"/>
    <lineage>
        <taxon>Eukaryota</taxon>
        <taxon>Fungi</taxon>
        <taxon>Dikarya</taxon>
        <taxon>Ascomycota</taxon>
        <taxon>Pezizomycotina</taxon>
        <taxon>Dothideomycetes</taxon>
        <taxon>Dothideomycetidae</taxon>
        <taxon>Myriangiales</taxon>
        <taxon>Elsinoaceae</taxon>
        <taxon>Sphaceloma</taxon>
    </lineage>
</organism>
<feature type="domain" description="FTP" evidence="14">
    <location>
        <begin position="83"/>
        <end position="134"/>
    </location>
</feature>
<dbReference type="InterPro" id="IPR050371">
    <property type="entry name" value="Fungal_virulence_M36"/>
</dbReference>
<keyword evidence="9 13" id="KW-0482">Metalloprotease</keyword>
<feature type="chain" id="PRO_5014208602" description="Extracellular metalloproteinase" evidence="13">
    <location>
        <begin position="18"/>
        <end position="636"/>
    </location>
</feature>
<accession>A0A2K1QK22</accession>
<evidence type="ECO:0000256" key="2">
    <source>
        <dbReference type="ARBA" id="ARBA00006006"/>
    </source>
</evidence>
<evidence type="ECO:0000256" key="8">
    <source>
        <dbReference type="ARBA" id="ARBA00022833"/>
    </source>
</evidence>
<dbReference type="Gene3D" id="1.10.390.10">
    <property type="entry name" value="Neutral Protease Domain 2"/>
    <property type="match status" value="1"/>
</dbReference>
<dbReference type="Pfam" id="PF07504">
    <property type="entry name" value="FTP"/>
    <property type="match status" value="1"/>
</dbReference>
<dbReference type="Pfam" id="PF02128">
    <property type="entry name" value="Peptidase_M36"/>
    <property type="match status" value="1"/>
</dbReference>
<dbReference type="InterPro" id="IPR011096">
    <property type="entry name" value="FTP_domain"/>
</dbReference>
<keyword evidence="16" id="KW-1185">Reference proteome</keyword>
<dbReference type="PRINTS" id="PR00999">
    <property type="entry name" value="FUNGALYSIN"/>
</dbReference>
<dbReference type="Proteomes" id="UP000243797">
    <property type="component" value="Unassembled WGS sequence"/>
</dbReference>
<keyword evidence="3 13" id="KW-0964">Secreted</keyword>
<dbReference type="InterPro" id="IPR001842">
    <property type="entry name" value="Peptidase_M36"/>
</dbReference>
<feature type="binding site" evidence="12">
    <location>
        <position position="461"/>
    </location>
    <ligand>
        <name>Zn(2+)</name>
        <dbReference type="ChEBI" id="CHEBI:29105"/>
        <note>catalytic</note>
    </ligand>
</feature>